<dbReference type="Gene3D" id="3.30.565.10">
    <property type="entry name" value="Histidine kinase-like ATPase, C-terminal domain"/>
    <property type="match status" value="1"/>
</dbReference>
<dbReference type="STRING" id="1925591.BI308_22560"/>
<dbReference type="PANTHER" id="PTHR45339:SF1">
    <property type="entry name" value="HYBRID SIGNAL TRANSDUCTION HISTIDINE KINASE J"/>
    <property type="match status" value="1"/>
</dbReference>
<dbReference type="CDD" id="cd16922">
    <property type="entry name" value="HATPase_EvgS-ArcB-TorS-like"/>
    <property type="match status" value="1"/>
</dbReference>
<keyword evidence="9" id="KW-0547">Nucleotide-binding</keyword>
<feature type="domain" description="Histidine kinase" evidence="18">
    <location>
        <begin position="468"/>
        <end position="689"/>
    </location>
</feature>
<feature type="transmembrane region" description="Helical" evidence="17">
    <location>
        <begin position="20"/>
        <end position="41"/>
    </location>
</feature>
<feature type="domain" description="HAMP" evidence="20">
    <location>
        <begin position="383"/>
        <end position="435"/>
    </location>
</feature>
<feature type="domain" description="Response regulatory" evidence="19">
    <location>
        <begin position="715"/>
        <end position="831"/>
    </location>
</feature>
<evidence type="ECO:0000256" key="6">
    <source>
        <dbReference type="ARBA" id="ARBA00022553"/>
    </source>
</evidence>
<dbReference type="InterPro" id="IPR036097">
    <property type="entry name" value="HisK_dim/P_sf"/>
</dbReference>
<dbReference type="SUPFAM" id="SSF158472">
    <property type="entry name" value="HAMP domain-like"/>
    <property type="match status" value="1"/>
</dbReference>
<organism evidence="21 22">
    <name type="scientific">Roseofilum reptotaenium AO1-A</name>
    <dbReference type="NCBI Taxonomy" id="1925591"/>
    <lineage>
        <taxon>Bacteria</taxon>
        <taxon>Bacillati</taxon>
        <taxon>Cyanobacteriota</taxon>
        <taxon>Cyanophyceae</taxon>
        <taxon>Desertifilales</taxon>
        <taxon>Desertifilaceae</taxon>
        <taxon>Roseofilum</taxon>
    </lineage>
</organism>
<evidence type="ECO:0000256" key="5">
    <source>
        <dbReference type="ARBA" id="ARBA00022475"/>
    </source>
</evidence>
<dbReference type="InterPro" id="IPR004358">
    <property type="entry name" value="Sig_transdc_His_kin-like_C"/>
</dbReference>
<dbReference type="Proteomes" id="UP000183940">
    <property type="component" value="Unassembled WGS sequence"/>
</dbReference>
<dbReference type="SMART" id="SM00388">
    <property type="entry name" value="HisKA"/>
    <property type="match status" value="1"/>
</dbReference>
<dbReference type="Pfam" id="PF00672">
    <property type="entry name" value="HAMP"/>
    <property type="match status" value="1"/>
</dbReference>
<dbReference type="InterPro" id="IPR003660">
    <property type="entry name" value="HAMP_dom"/>
</dbReference>
<keyword evidence="5" id="KW-1003">Cell membrane</keyword>
<keyword evidence="14 17" id="KW-0472">Membrane</keyword>
<evidence type="ECO:0000256" key="7">
    <source>
        <dbReference type="ARBA" id="ARBA00022679"/>
    </source>
</evidence>
<evidence type="ECO:0000256" key="3">
    <source>
        <dbReference type="ARBA" id="ARBA00006402"/>
    </source>
</evidence>
<dbReference type="GO" id="GO:0000155">
    <property type="term" value="F:phosphorelay sensor kinase activity"/>
    <property type="evidence" value="ECO:0007669"/>
    <property type="project" value="InterPro"/>
</dbReference>
<comment type="caution">
    <text evidence="21">The sequence shown here is derived from an EMBL/GenBank/DDBJ whole genome shotgun (WGS) entry which is preliminary data.</text>
</comment>
<dbReference type="InterPro" id="IPR003661">
    <property type="entry name" value="HisK_dim/P_dom"/>
</dbReference>
<dbReference type="FunFam" id="1.10.287.130:FF:000004">
    <property type="entry name" value="Ethylene receptor 1"/>
    <property type="match status" value="1"/>
</dbReference>
<evidence type="ECO:0000256" key="8">
    <source>
        <dbReference type="ARBA" id="ARBA00022692"/>
    </source>
</evidence>
<evidence type="ECO:0000256" key="2">
    <source>
        <dbReference type="ARBA" id="ARBA00004651"/>
    </source>
</evidence>
<comment type="catalytic activity">
    <reaction evidence="1">
        <text>ATP + protein L-histidine = ADP + protein N-phospho-L-histidine.</text>
        <dbReference type="EC" id="2.7.13.3"/>
    </reaction>
</comment>
<dbReference type="Pfam" id="PF00512">
    <property type="entry name" value="HisKA"/>
    <property type="match status" value="1"/>
</dbReference>
<dbReference type="CDD" id="cd06225">
    <property type="entry name" value="HAMP"/>
    <property type="match status" value="1"/>
</dbReference>
<keyword evidence="22" id="KW-1185">Reference proteome</keyword>
<evidence type="ECO:0000256" key="16">
    <source>
        <dbReference type="PROSITE-ProRule" id="PRU00169"/>
    </source>
</evidence>
<dbReference type="InterPro" id="IPR005467">
    <property type="entry name" value="His_kinase_dom"/>
</dbReference>
<feature type="transmembrane region" description="Helical" evidence="17">
    <location>
        <begin position="363"/>
        <end position="380"/>
    </location>
</feature>
<dbReference type="SUPFAM" id="SSF52172">
    <property type="entry name" value="CheY-like"/>
    <property type="match status" value="1"/>
</dbReference>
<proteinExistence type="inferred from homology"/>
<keyword evidence="6 16" id="KW-0597">Phosphoprotein</keyword>
<dbReference type="CDD" id="cd12913">
    <property type="entry name" value="PDC1_MCP_like"/>
    <property type="match status" value="1"/>
</dbReference>
<reference evidence="21" key="1">
    <citation type="submission" date="2016-10" db="EMBL/GenBank/DDBJ databases">
        <title>CRISPR-Cas defence system in Roseofilum reptotaenium: evidence of a bacteriophage-cyanobacterium arms race in the coral black band disease.</title>
        <authorList>
            <person name="Buerger P."/>
            <person name="Wood-Charlson E.M."/>
            <person name="Weynberg K.D."/>
            <person name="Willis B."/>
            <person name="Van Oppen M.J."/>
        </authorList>
    </citation>
    <scope>NUCLEOTIDE SEQUENCE [LARGE SCALE GENOMIC DNA]</scope>
    <source>
        <strain evidence="21">AO1-A</strain>
    </source>
</reference>
<comment type="subcellular location">
    <subcellularLocation>
        <location evidence="2">Cell membrane</location>
        <topology evidence="2">Multi-pass membrane protein</topology>
    </subcellularLocation>
</comment>
<dbReference type="SUPFAM" id="SSF47384">
    <property type="entry name" value="Homodimeric domain of signal transducing histidine kinase"/>
    <property type="match status" value="1"/>
</dbReference>
<accession>A0A1L9QL57</accession>
<keyword evidence="8 17" id="KW-0812">Transmembrane</keyword>
<dbReference type="EC" id="2.7.13.3" evidence="4"/>
<dbReference type="InterPro" id="IPR029151">
    <property type="entry name" value="Sensor-like_sf"/>
</dbReference>
<dbReference type="PROSITE" id="PS50110">
    <property type="entry name" value="RESPONSE_REGULATORY"/>
    <property type="match status" value="1"/>
</dbReference>
<name>A0A1L9QL57_9CYAN</name>
<evidence type="ECO:0000259" key="18">
    <source>
        <dbReference type="PROSITE" id="PS50109"/>
    </source>
</evidence>
<dbReference type="GO" id="GO:0005524">
    <property type="term" value="F:ATP binding"/>
    <property type="evidence" value="ECO:0007669"/>
    <property type="project" value="UniProtKB-KW"/>
</dbReference>
<dbReference type="SUPFAM" id="SSF55874">
    <property type="entry name" value="ATPase domain of HSP90 chaperone/DNA topoisomerase II/histidine kinase"/>
    <property type="match status" value="1"/>
</dbReference>
<dbReference type="InterPro" id="IPR011006">
    <property type="entry name" value="CheY-like_superfamily"/>
</dbReference>
<evidence type="ECO:0000256" key="4">
    <source>
        <dbReference type="ARBA" id="ARBA00012438"/>
    </source>
</evidence>
<dbReference type="PROSITE" id="PS50885">
    <property type="entry name" value="HAMP"/>
    <property type="match status" value="1"/>
</dbReference>
<dbReference type="Pfam" id="PF02518">
    <property type="entry name" value="HATPase_c"/>
    <property type="match status" value="1"/>
</dbReference>
<dbReference type="Gene3D" id="3.40.50.2300">
    <property type="match status" value="1"/>
</dbReference>
<keyword evidence="13" id="KW-0902">Two-component regulatory system</keyword>
<dbReference type="GO" id="GO:0005886">
    <property type="term" value="C:plasma membrane"/>
    <property type="evidence" value="ECO:0007669"/>
    <property type="project" value="UniProtKB-SubCell"/>
</dbReference>
<dbReference type="InterPro" id="IPR036890">
    <property type="entry name" value="HATPase_C_sf"/>
</dbReference>
<keyword evidence="11" id="KW-0067">ATP-binding</keyword>
<dbReference type="Gene3D" id="6.10.340.10">
    <property type="match status" value="1"/>
</dbReference>
<evidence type="ECO:0000256" key="13">
    <source>
        <dbReference type="ARBA" id="ARBA00023012"/>
    </source>
</evidence>
<keyword evidence="7" id="KW-0808">Transferase</keyword>
<evidence type="ECO:0000313" key="22">
    <source>
        <dbReference type="Proteomes" id="UP000183940"/>
    </source>
</evidence>
<dbReference type="AlphaFoldDB" id="A0A1L9QL57"/>
<dbReference type="CDD" id="cd00082">
    <property type="entry name" value="HisKA"/>
    <property type="match status" value="1"/>
</dbReference>
<dbReference type="SUPFAM" id="SSF103190">
    <property type="entry name" value="Sensory domain-like"/>
    <property type="match status" value="1"/>
</dbReference>
<evidence type="ECO:0000256" key="12">
    <source>
        <dbReference type="ARBA" id="ARBA00022989"/>
    </source>
</evidence>
<dbReference type="SMART" id="SM00304">
    <property type="entry name" value="HAMP"/>
    <property type="match status" value="1"/>
</dbReference>
<evidence type="ECO:0000256" key="1">
    <source>
        <dbReference type="ARBA" id="ARBA00000085"/>
    </source>
</evidence>
<dbReference type="PRINTS" id="PR00344">
    <property type="entry name" value="BCTRLSENSOR"/>
</dbReference>
<evidence type="ECO:0000256" key="10">
    <source>
        <dbReference type="ARBA" id="ARBA00022777"/>
    </source>
</evidence>
<protein>
    <recommendedName>
        <fullName evidence="15">Circadian input-output histidine kinase CikA</fullName>
        <ecNumber evidence="4">2.7.13.3</ecNumber>
    </recommendedName>
</protein>
<evidence type="ECO:0000256" key="11">
    <source>
        <dbReference type="ARBA" id="ARBA00022840"/>
    </source>
</evidence>
<dbReference type="EMBL" id="MLAW01000057">
    <property type="protein sequence ID" value="OJJ18147.1"/>
    <property type="molecule type" value="Genomic_DNA"/>
</dbReference>
<evidence type="ECO:0000313" key="21">
    <source>
        <dbReference type="EMBL" id="OJJ18147.1"/>
    </source>
</evidence>
<gene>
    <name evidence="21" type="ORF">BI308_22560</name>
</gene>
<dbReference type="Pfam" id="PF00072">
    <property type="entry name" value="Response_reg"/>
    <property type="match status" value="1"/>
</dbReference>
<dbReference type="InterPro" id="IPR003594">
    <property type="entry name" value="HATPase_dom"/>
</dbReference>
<keyword evidence="12 17" id="KW-1133">Transmembrane helix</keyword>
<dbReference type="PANTHER" id="PTHR45339">
    <property type="entry name" value="HYBRID SIGNAL TRANSDUCTION HISTIDINE KINASE J"/>
    <property type="match status" value="1"/>
</dbReference>
<evidence type="ECO:0000256" key="17">
    <source>
        <dbReference type="SAM" id="Phobius"/>
    </source>
</evidence>
<dbReference type="InterPro" id="IPR033479">
    <property type="entry name" value="dCache_1"/>
</dbReference>
<dbReference type="InterPro" id="IPR001789">
    <property type="entry name" value="Sig_transdc_resp-reg_receiver"/>
</dbReference>
<dbReference type="Gene3D" id="1.10.287.130">
    <property type="match status" value="1"/>
</dbReference>
<dbReference type="FunFam" id="3.30.565.10:FF:000010">
    <property type="entry name" value="Sensor histidine kinase RcsC"/>
    <property type="match status" value="1"/>
</dbReference>
<evidence type="ECO:0000259" key="19">
    <source>
        <dbReference type="PROSITE" id="PS50110"/>
    </source>
</evidence>
<dbReference type="SMART" id="SM00448">
    <property type="entry name" value="REC"/>
    <property type="match status" value="1"/>
</dbReference>
<dbReference type="CDD" id="cd17546">
    <property type="entry name" value="REC_hyHK_CKI1_RcsC-like"/>
    <property type="match status" value="1"/>
</dbReference>
<evidence type="ECO:0000256" key="15">
    <source>
        <dbReference type="ARBA" id="ARBA00074306"/>
    </source>
</evidence>
<evidence type="ECO:0000256" key="14">
    <source>
        <dbReference type="ARBA" id="ARBA00023136"/>
    </source>
</evidence>
<dbReference type="PROSITE" id="PS50109">
    <property type="entry name" value="HIS_KIN"/>
    <property type="match status" value="1"/>
</dbReference>
<dbReference type="Gene3D" id="3.30.450.20">
    <property type="entry name" value="PAS domain"/>
    <property type="match status" value="1"/>
</dbReference>
<feature type="modified residue" description="4-aspartylphosphate" evidence="16">
    <location>
        <position position="764"/>
    </location>
</feature>
<evidence type="ECO:0000259" key="20">
    <source>
        <dbReference type="PROSITE" id="PS50885"/>
    </source>
</evidence>
<sequence length="916" mass="102650">MTKQIVSQQKNAHFFPLRLILVLPFITQIIVAVSLTGYFSIRNGQKAVNDVVRQLRQEVVARVKLHLTSFMAKPIEINQMNARAIALGMLDIGDRSELMQHFWNQSQSFGQTVPLFIFFGNAAGGYAGAGLFDLGEKNIELAYTPDFKPGGLHSYVADEMGYETSQPYYEEDGAIVANNYDSRQRPWFREAVKAKKATWTDVYIYAEGILGTTASQPLYDNDGQLLGVTAVDFSLEGISKFLGQIEVGKTGKVFIIERDGFLVGSSSDESPYVKALTGEEAQKLPANESEMPLIRQTALAIQEKFQGFESIDEENQLEFMIDSQRQFASISPFQDNYGLDWLIVVVVSEADFMEQIDANTRNTVLLCLLALIAAALLGLYTSRWVTQPVLGLARSAEALSREDLEQEVSGGTISELNTLANAFNRMAIQLKASFETLEGRVRERTAELAIAKEKAEIANQAKSTFVANMSHELRSPLNAILGFGQIMTRSQTLPKEHQENVSIINRSGEHLLTLINNILDLSKIEAGRITLNEKNFDLHQLLGDIEDMLHLKAEAKGLQLLVEHTNEIPQYIRTDEVKLRQVLINLINNAIKFTEEGGISVRVGKESQNENSTRILFEVEDTGAGIAPEELDKLFEAFVQTESGKQAQEGTGLGLPISRKFVQLMGGDIQVKSQVNKGTTFSFEIKATIVKESDIERKAPKRPVIALETNQPRYRILIVDDKPLNRQLLIKLLSPLGLSLKEASNGQEAIEIWEEWEPQLIWMDMRMPVMDGYTATQKIKATTKGQAVAIIALTASVLEEEKVVVLSAGCNDFMRKPFREEEIFQKMEEHIGVRFLYEEIESAPSKEEEIQESIEEKIKALPDTLKEKLQDVILRSDLSGIAGTVLEIRQFDEVLAETVQQFCDRFEYDKVLNWLS</sequence>
<evidence type="ECO:0000256" key="9">
    <source>
        <dbReference type="ARBA" id="ARBA00022741"/>
    </source>
</evidence>
<comment type="similarity">
    <text evidence="3">In the N-terminal section; belongs to the phytochrome family.</text>
</comment>
<keyword evidence="10" id="KW-0418">Kinase</keyword>
<dbReference type="Pfam" id="PF02743">
    <property type="entry name" value="dCache_1"/>
    <property type="match status" value="1"/>
</dbReference>
<dbReference type="SMART" id="SM00387">
    <property type="entry name" value="HATPase_c"/>
    <property type="match status" value="1"/>
</dbReference>